<organism evidence="23 24">
    <name type="scientific">Glomus cerebriforme</name>
    <dbReference type="NCBI Taxonomy" id="658196"/>
    <lineage>
        <taxon>Eukaryota</taxon>
        <taxon>Fungi</taxon>
        <taxon>Fungi incertae sedis</taxon>
        <taxon>Mucoromycota</taxon>
        <taxon>Glomeromycotina</taxon>
        <taxon>Glomeromycetes</taxon>
        <taxon>Glomerales</taxon>
        <taxon>Glomeraceae</taxon>
        <taxon>Glomus</taxon>
    </lineage>
</organism>
<protein>
    <recommendedName>
        <fullName evidence="3 20">tRNA-dihydrouridine(47) synthase [NAD(P)(+)]</fullName>
        <ecNumber evidence="2 20">1.3.1.89</ecNumber>
    </recommendedName>
    <alternativeName>
        <fullName evidence="20">tRNA-dihydrouridine synthase 3</fullName>
    </alternativeName>
</protein>
<proteinExistence type="inferred from homology"/>
<dbReference type="PANTHER" id="PTHR45846:SF1">
    <property type="entry name" value="TRNA-DIHYDROURIDINE(47) SYNTHASE [NAD(P)(+)]-LIKE"/>
    <property type="match status" value="1"/>
</dbReference>
<keyword evidence="13 20" id="KW-0560">Oxidoreductase</keyword>
<feature type="region of interest" description="Disordered" evidence="21">
    <location>
        <begin position="24"/>
        <end position="67"/>
    </location>
</feature>
<comment type="catalytic activity">
    <reaction evidence="16">
        <text>a 5,6-dihydrouridine in mRNA + NAD(+) = a uridine in mRNA + NADH + H(+)</text>
        <dbReference type="Rhea" id="RHEA:69851"/>
        <dbReference type="Rhea" id="RHEA-COMP:14658"/>
        <dbReference type="Rhea" id="RHEA-COMP:17789"/>
        <dbReference type="ChEBI" id="CHEBI:15378"/>
        <dbReference type="ChEBI" id="CHEBI:57540"/>
        <dbReference type="ChEBI" id="CHEBI:57945"/>
        <dbReference type="ChEBI" id="CHEBI:65315"/>
        <dbReference type="ChEBI" id="CHEBI:74443"/>
    </reaction>
    <physiologicalReaction direction="right-to-left" evidence="16">
        <dbReference type="Rhea" id="RHEA:69853"/>
    </physiologicalReaction>
</comment>
<evidence type="ECO:0000256" key="1">
    <source>
        <dbReference type="ARBA" id="ARBA00001917"/>
    </source>
</evidence>
<evidence type="ECO:0000256" key="7">
    <source>
        <dbReference type="ARBA" id="ARBA00022694"/>
    </source>
</evidence>
<comment type="catalytic activity">
    <reaction evidence="18">
        <text>5,6-dihydrouridine(47) in tRNA + NADP(+) = uridine(47) in tRNA + NADPH + H(+)</text>
        <dbReference type="Rhea" id="RHEA:53360"/>
        <dbReference type="Rhea" id="RHEA-COMP:13539"/>
        <dbReference type="Rhea" id="RHEA-COMP:13540"/>
        <dbReference type="ChEBI" id="CHEBI:15378"/>
        <dbReference type="ChEBI" id="CHEBI:57783"/>
        <dbReference type="ChEBI" id="CHEBI:58349"/>
        <dbReference type="ChEBI" id="CHEBI:65315"/>
        <dbReference type="ChEBI" id="CHEBI:74443"/>
        <dbReference type="EC" id="1.3.1.89"/>
    </reaction>
    <physiologicalReaction direction="right-to-left" evidence="18">
        <dbReference type="Rhea" id="RHEA:53362"/>
    </physiologicalReaction>
</comment>
<evidence type="ECO:0000256" key="13">
    <source>
        <dbReference type="ARBA" id="ARBA00023002"/>
    </source>
</evidence>
<dbReference type="GO" id="GO:0006397">
    <property type="term" value="P:mRNA processing"/>
    <property type="evidence" value="ECO:0007669"/>
    <property type="project" value="UniProtKB-KW"/>
</dbReference>
<keyword evidence="7 20" id="KW-0819">tRNA processing</keyword>
<dbReference type="Gene3D" id="3.20.20.70">
    <property type="entry name" value="Aldolase class I"/>
    <property type="match status" value="1"/>
</dbReference>
<evidence type="ECO:0000256" key="4">
    <source>
        <dbReference type="ARBA" id="ARBA00022630"/>
    </source>
</evidence>
<evidence type="ECO:0000256" key="18">
    <source>
        <dbReference type="ARBA" id="ARBA00049513"/>
    </source>
</evidence>
<gene>
    <name evidence="23" type="ORF">C1645_875897</name>
</gene>
<dbReference type="InterPro" id="IPR035587">
    <property type="entry name" value="DUS-like_FMN-bd"/>
</dbReference>
<evidence type="ECO:0000256" key="6">
    <source>
        <dbReference type="ARBA" id="ARBA00022664"/>
    </source>
</evidence>
<evidence type="ECO:0000313" key="24">
    <source>
        <dbReference type="Proteomes" id="UP000265703"/>
    </source>
</evidence>
<dbReference type="SUPFAM" id="SSF51395">
    <property type="entry name" value="FMN-linked oxidoreductases"/>
    <property type="match status" value="1"/>
</dbReference>
<evidence type="ECO:0000256" key="20">
    <source>
        <dbReference type="RuleBase" id="RU291113"/>
    </source>
</evidence>
<comment type="similarity">
    <text evidence="20">Belongs to the dus family. Dus3 subfamily.</text>
</comment>
<feature type="region of interest" description="Disordered" evidence="21">
    <location>
        <begin position="277"/>
        <end position="297"/>
    </location>
</feature>
<keyword evidence="6" id="KW-0507">mRNA processing</keyword>
<feature type="compositionally biased region" description="Basic residues" evidence="21">
    <location>
        <begin position="51"/>
        <end position="61"/>
    </location>
</feature>
<dbReference type="PANTHER" id="PTHR45846">
    <property type="entry name" value="TRNA-DIHYDROURIDINE(47) SYNTHASE [NAD(P)(+)]-LIKE"/>
    <property type="match status" value="1"/>
</dbReference>
<evidence type="ECO:0000256" key="9">
    <source>
        <dbReference type="ARBA" id="ARBA00022737"/>
    </source>
</evidence>
<dbReference type="InterPro" id="IPR000571">
    <property type="entry name" value="Znf_CCCH"/>
</dbReference>
<evidence type="ECO:0000256" key="3">
    <source>
        <dbReference type="ARBA" id="ARBA00022143"/>
    </source>
</evidence>
<dbReference type="AlphaFoldDB" id="A0A397T1I6"/>
<evidence type="ECO:0000256" key="11">
    <source>
        <dbReference type="ARBA" id="ARBA00022833"/>
    </source>
</evidence>
<name>A0A397T1I6_9GLOM</name>
<evidence type="ECO:0000256" key="12">
    <source>
        <dbReference type="ARBA" id="ARBA00022857"/>
    </source>
</evidence>
<keyword evidence="8 19" id="KW-0479">Metal-binding</keyword>
<evidence type="ECO:0000256" key="10">
    <source>
        <dbReference type="ARBA" id="ARBA00022771"/>
    </source>
</evidence>
<dbReference type="OrthoDB" id="259935at2759"/>
<dbReference type="STRING" id="658196.A0A397T1I6"/>
<dbReference type="GO" id="GO:0102265">
    <property type="term" value="F:tRNA-dihydrouridine47 synthase activity"/>
    <property type="evidence" value="ECO:0007669"/>
    <property type="project" value="UniProtKB-EC"/>
</dbReference>
<keyword evidence="4 20" id="KW-0285">Flavoprotein</keyword>
<keyword evidence="14 20" id="KW-0520">NAD</keyword>
<evidence type="ECO:0000313" key="23">
    <source>
        <dbReference type="EMBL" id="RIA90746.1"/>
    </source>
</evidence>
<dbReference type="Pfam" id="PF01207">
    <property type="entry name" value="Dus"/>
    <property type="match status" value="1"/>
</dbReference>
<evidence type="ECO:0000256" key="21">
    <source>
        <dbReference type="SAM" id="MobiDB-lite"/>
    </source>
</evidence>
<evidence type="ECO:0000256" key="8">
    <source>
        <dbReference type="ARBA" id="ARBA00022723"/>
    </source>
</evidence>
<evidence type="ECO:0000256" key="17">
    <source>
        <dbReference type="ARBA" id="ARBA00049447"/>
    </source>
</evidence>
<keyword evidence="5 20" id="KW-0288">FMN</keyword>
<evidence type="ECO:0000259" key="22">
    <source>
        <dbReference type="PROSITE" id="PS50103"/>
    </source>
</evidence>
<dbReference type="GO" id="GO:0008270">
    <property type="term" value="F:zinc ion binding"/>
    <property type="evidence" value="ECO:0007669"/>
    <property type="project" value="UniProtKB-KW"/>
</dbReference>
<dbReference type="InterPro" id="IPR018517">
    <property type="entry name" value="tRNA_hU_synthase_CS"/>
</dbReference>
<evidence type="ECO:0000256" key="15">
    <source>
        <dbReference type="ARBA" id="ARBA00048266"/>
    </source>
</evidence>
<dbReference type="CDD" id="cd02801">
    <property type="entry name" value="DUS_like_FMN"/>
    <property type="match status" value="1"/>
</dbReference>
<comment type="catalytic activity">
    <reaction evidence="15">
        <text>5,6-dihydrouridine(47) in tRNA + NAD(+) = uridine(47) in tRNA + NADH + H(+)</text>
        <dbReference type="Rhea" id="RHEA:53364"/>
        <dbReference type="Rhea" id="RHEA-COMP:13539"/>
        <dbReference type="Rhea" id="RHEA-COMP:13540"/>
        <dbReference type="ChEBI" id="CHEBI:15378"/>
        <dbReference type="ChEBI" id="CHEBI:57540"/>
        <dbReference type="ChEBI" id="CHEBI:57945"/>
        <dbReference type="ChEBI" id="CHEBI:65315"/>
        <dbReference type="ChEBI" id="CHEBI:74443"/>
        <dbReference type="EC" id="1.3.1.89"/>
    </reaction>
    <physiologicalReaction direction="right-to-left" evidence="15">
        <dbReference type="Rhea" id="RHEA:53366"/>
    </physiologicalReaction>
</comment>
<feature type="zinc finger region" description="C3H1-type" evidence="19">
    <location>
        <begin position="111"/>
        <end position="136"/>
    </location>
</feature>
<dbReference type="PROSITE" id="PS01136">
    <property type="entry name" value="UPF0034"/>
    <property type="match status" value="1"/>
</dbReference>
<dbReference type="InterPro" id="IPR013785">
    <property type="entry name" value="Aldolase_TIM"/>
</dbReference>
<evidence type="ECO:0000256" key="2">
    <source>
        <dbReference type="ARBA" id="ARBA00012376"/>
    </source>
</evidence>
<keyword evidence="11 19" id="KW-0862">Zinc</keyword>
<dbReference type="Pfam" id="PF25585">
    <property type="entry name" value="zf-CCCH_DUS3L"/>
    <property type="match status" value="1"/>
</dbReference>
<dbReference type="FunFam" id="3.20.20.70:FF:000067">
    <property type="entry name" value="tRNA-dihydrouridine(47) synthase [NAD(P)(+)]"/>
    <property type="match status" value="1"/>
</dbReference>
<keyword evidence="12 20" id="KW-0521">NADP</keyword>
<comment type="caution">
    <text evidence="23">The sequence shown here is derived from an EMBL/GenBank/DDBJ whole genome shotgun (WGS) entry which is preliminary data.</text>
</comment>
<evidence type="ECO:0000256" key="14">
    <source>
        <dbReference type="ARBA" id="ARBA00023027"/>
    </source>
</evidence>
<comment type="function">
    <text evidence="20">Catalyzes the synthesis of dihydrouridine, a modified base found in the D-loop of most tRNAs. Specifically modifies U47 in cytoplasmic tRNAs.</text>
</comment>
<dbReference type="Proteomes" id="UP000265703">
    <property type="component" value="Unassembled WGS sequence"/>
</dbReference>
<keyword evidence="9" id="KW-0677">Repeat</keyword>
<keyword evidence="24" id="KW-1185">Reference proteome</keyword>
<comment type="catalytic activity">
    <reaction evidence="17">
        <text>a 5,6-dihydrouridine in mRNA + NADP(+) = a uridine in mRNA + NADPH + H(+)</text>
        <dbReference type="Rhea" id="RHEA:69855"/>
        <dbReference type="Rhea" id="RHEA-COMP:14658"/>
        <dbReference type="Rhea" id="RHEA-COMP:17789"/>
        <dbReference type="ChEBI" id="CHEBI:15378"/>
        <dbReference type="ChEBI" id="CHEBI:57783"/>
        <dbReference type="ChEBI" id="CHEBI:58349"/>
        <dbReference type="ChEBI" id="CHEBI:65315"/>
        <dbReference type="ChEBI" id="CHEBI:74443"/>
    </reaction>
    <physiologicalReaction direction="right-to-left" evidence="17">
        <dbReference type="Rhea" id="RHEA:69857"/>
    </physiologicalReaction>
</comment>
<evidence type="ECO:0000256" key="19">
    <source>
        <dbReference type="PROSITE-ProRule" id="PRU00723"/>
    </source>
</evidence>
<dbReference type="GO" id="GO:0106414">
    <property type="term" value="F:mRNA dihydrouridine synthase activity"/>
    <property type="evidence" value="ECO:0007669"/>
    <property type="project" value="RHEA"/>
</dbReference>
<reference evidence="23 24" key="1">
    <citation type="submission" date="2018-06" db="EMBL/GenBank/DDBJ databases">
        <title>Comparative genomics reveals the genomic features of Rhizophagus irregularis, R. cerebriforme, R. diaphanum and Gigaspora rosea, and their symbiotic lifestyle signature.</title>
        <authorList>
            <person name="Morin E."/>
            <person name="San Clemente H."/>
            <person name="Chen E.C.H."/>
            <person name="De La Providencia I."/>
            <person name="Hainaut M."/>
            <person name="Kuo A."/>
            <person name="Kohler A."/>
            <person name="Murat C."/>
            <person name="Tang N."/>
            <person name="Roy S."/>
            <person name="Loubradou J."/>
            <person name="Henrissat B."/>
            <person name="Grigoriev I.V."/>
            <person name="Corradi N."/>
            <person name="Roux C."/>
            <person name="Martin F.M."/>
        </authorList>
    </citation>
    <scope>NUCLEOTIDE SEQUENCE [LARGE SCALE GENOMIC DNA]</scope>
    <source>
        <strain evidence="23 24">DAOM 227022</strain>
    </source>
</reference>
<dbReference type="PROSITE" id="PS50103">
    <property type="entry name" value="ZF_C3H1"/>
    <property type="match status" value="1"/>
</dbReference>
<feature type="domain" description="C3H1-type" evidence="22">
    <location>
        <begin position="111"/>
        <end position="136"/>
    </location>
</feature>
<accession>A0A397T1I6</accession>
<keyword evidence="10 19" id="KW-0863">Zinc-finger</keyword>
<sequence length="700" mass="80016">MEVVNNSSKRRGIAPVKAEFIVHSQDIQENSEPVFGDEVDDDSKNKEPSKKKSRVTRKRGRNKEQAKKTFAEPIRLCHKISLGEQCANEFCKFSHDLAAFLDIKDEDLGDICANFEKFGKCRFGYRCRYLKAHLSPDGKLIVNEELISSGIFVEEKNIQSIHVQKQLRTHSYKFPKSDAYLVEMQQEIEEQRELEKANRLAKLNPDNKLSKPLEEKQEDSVTIVELSEQLDKSEVKAKEEPDVNFNSDFESTNVRKRIKLEDSDSKSQVKVKIGEMELKSKDDTTGENSNSDIESTDVRKKIKLEDSDSKCKEKVKIEGTELKSKDDVNVEEFIDTPDVPLRTCEKKKITFKNKLYLAPLTTVGNLPFRRICKEFGADITCGEMAMATNLLQGQQSEWALLKRHISEDCFGVQICGAKAEHLVKCAELLNNEIEADFVDVNLGCPIDLVFNKGGGSKLLMHDGRLGKIIKGMNKVMDIPVTVKLRTGILDNLPLAHKLIPKFQNWGVELATLHGRSRQQRYTKLADWDYISKISLKTSEMNFFGNGDVLGYEDYYHHIENDHVDGVMIGRGALIKPWIFDEIKSKRHYDISSKERFDILKKFCDYGIEHWGSDTIGINNTRRFLCEWMSFLYRYIPVGLLEVLPQRINERPPAFHGRDELETLMASPNSKDWVKISEMLLGPAPDSFVFLPKHASNSYEG</sequence>
<evidence type="ECO:0000256" key="5">
    <source>
        <dbReference type="ARBA" id="ARBA00022643"/>
    </source>
</evidence>
<comment type="cofactor">
    <cofactor evidence="1 20">
        <name>FMN</name>
        <dbReference type="ChEBI" id="CHEBI:58210"/>
    </cofactor>
</comment>
<evidence type="ECO:0000256" key="16">
    <source>
        <dbReference type="ARBA" id="ARBA00048342"/>
    </source>
</evidence>
<dbReference type="GO" id="GO:0050660">
    <property type="term" value="F:flavin adenine dinucleotide binding"/>
    <property type="evidence" value="ECO:0007669"/>
    <property type="project" value="UniProtKB-UniRule"/>
</dbReference>
<dbReference type="EC" id="1.3.1.89" evidence="2 20"/>
<dbReference type="EMBL" id="QKYT01000172">
    <property type="protein sequence ID" value="RIA90746.1"/>
    <property type="molecule type" value="Genomic_DNA"/>
</dbReference>
<dbReference type="GO" id="GO:0003723">
    <property type="term" value="F:RNA binding"/>
    <property type="evidence" value="ECO:0007669"/>
    <property type="project" value="TreeGrafter"/>
</dbReference>